<dbReference type="Pfam" id="PF15749">
    <property type="entry name" value="MRNIP"/>
    <property type="match status" value="1"/>
</dbReference>
<dbReference type="GO" id="GO:0005634">
    <property type="term" value="C:nucleus"/>
    <property type="evidence" value="ECO:0007669"/>
    <property type="project" value="TreeGrafter"/>
</dbReference>
<reference evidence="4" key="1">
    <citation type="submission" date="2025-08" db="UniProtKB">
        <authorList>
            <consortium name="RefSeq"/>
        </authorList>
    </citation>
    <scope>IDENTIFICATION</scope>
    <source>
        <strain evidence="4">14028-0561.14</strain>
        <tissue evidence="4">Whole fly</tissue>
    </source>
</reference>
<evidence type="ECO:0000313" key="4">
    <source>
        <dbReference type="RefSeq" id="XP_017028207.1"/>
    </source>
</evidence>
<accession>A0A6P4IGV1</accession>
<evidence type="ECO:0000256" key="1">
    <source>
        <dbReference type="SAM" id="MobiDB-lite"/>
    </source>
</evidence>
<dbReference type="AlphaFoldDB" id="A0A6P4IGV1"/>
<dbReference type="GeneID" id="108078721"/>
<dbReference type="PANTHER" id="PTHR15863">
    <property type="entry name" value="MRN COMPLEX-INTERACTING PROTEIN"/>
    <property type="match status" value="1"/>
</dbReference>
<dbReference type="GO" id="GO:0003682">
    <property type="term" value="F:chromatin binding"/>
    <property type="evidence" value="ECO:0007669"/>
    <property type="project" value="TreeGrafter"/>
</dbReference>
<evidence type="ECO:0000313" key="3">
    <source>
        <dbReference type="Proteomes" id="UP001652661"/>
    </source>
</evidence>
<feature type="compositionally biased region" description="Polar residues" evidence="1">
    <location>
        <begin position="154"/>
        <end position="169"/>
    </location>
</feature>
<dbReference type="RefSeq" id="XP_017028207.1">
    <property type="nucleotide sequence ID" value="XM_017172718.2"/>
</dbReference>
<name>A0A6P4IGV1_DROKI</name>
<proteinExistence type="predicted"/>
<dbReference type="OrthoDB" id="5960226at2759"/>
<evidence type="ECO:0000259" key="2">
    <source>
        <dbReference type="Pfam" id="PF15749"/>
    </source>
</evidence>
<protein>
    <submittedName>
        <fullName evidence="4">MRN complex-interacting protein</fullName>
    </submittedName>
</protein>
<organism evidence="3 4">
    <name type="scientific">Drosophila kikkawai</name>
    <name type="common">Fruit fly</name>
    <dbReference type="NCBI Taxonomy" id="30033"/>
    <lineage>
        <taxon>Eukaryota</taxon>
        <taxon>Metazoa</taxon>
        <taxon>Ecdysozoa</taxon>
        <taxon>Arthropoda</taxon>
        <taxon>Hexapoda</taxon>
        <taxon>Insecta</taxon>
        <taxon>Pterygota</taxon>
        <taxon>Neoptera</taxon>
        <taxon>Endopterygota</taxon>
        <taxon>Diptera</taxon>
        <taxon>Brachycera</taxon>
        <taxon>Muscomorpha</taxon>
        <taxon>Ephydroidea</taxon>
        <taxon>Drosophilidae</taxon>
        <taxon>Drosophila</taxon>
        <taxon>Sophophora</taxon>
    </lineage>
</organism>
<keyword evidence="3" id="KW-1185">Reference proteome</keyword>
<feature type="region of interest" description="Disordered" evidence="1">
    <location>
        <begin position="79"/>
        <end position="100"/>
    </location>
</feature>
<gene>
    <name evidence="4" type="primary">LOC108078721</name>
</gene>
<feature type="region of interest" description="Disordered" evidence="1">
    <location>
        <begin position="136"/>
        <end position="169"/>
    </location>
</feature>
<dbReference type="InterPro" id="IPR049472">
    <property type="entry name" value="MRNIP_N"/>
</dbReference>
<dbReference type="InterPro" id="IPR032739">
    <property type="entry name" value="MRNIP"/>
</dbReference>
<dbReference type="Proteomes" id="UP001652661">
    <property type="component" value="Chromosome 3L"/>
</dbReference>
<dbReference type="PANTHER" id="PTHR15863:SF2">
    <property type="entry name" value="MRN COMPLEX-INTERACTING PROTEIN"/>
    <property type="match status" value="1"/>
</dbReference>
<sequence>MSQQIRVLQCIQCKMYQVDLVKKANKWECKICRHKQDLLKEFFRGSGPECRAKVQQMNLERGQQEELLEENLLLHQEPNQEDCSIESQETNPPKKTKNKWTNYVDENIEVPQKSAIRPAKVAVVKEDQSDGFCMNFDKSKDRVSKATKRPGPNVVTSLGNKSSKWSNYL</sequence>
<dbReference type="GO" id="GO:0007095">
    <property type="term" value="P:mitotic G2 DNA damage checkpoint signaling"/>
    <property type="evidence" value="ECO:0007669"/>
    <property type="project" value="TreeGrafter"/>
</dbReference>
<feature type="domain" description="MRN complex-interacting protein N-terminal" evidence="2">
    <location>
        <begin position="7"/>
        <end position="103"/>
    </location>
</feature>